<feature type="transmembrane region" description="Helical" evidence="1">
    <location>
        <begin position="35"/>
        <end position="55"/>
    </location>
</feature>
<accession>F4KZH6</accession>
<dbReference type="AlphaFoldDB" id="F4KZH6"/>
<dbReference type="Proteomes" id="UP000008461">
    <property type="component" value="Chromosome"/>
</dbReference>
<dbReference type="InterPro" id="IPR009589">
    <property type="entry name" value="PH_YyaB-like"/>
</dbReference>
<sequence length="136" mass="15020">MTTYPSKIGSGLVAIFVVILGGIALLMAFQAAWVGLGIIALVSAFIIHLFMTTYYQIEEKTLRVRCGFLVDQRIDITQITSVSETNNPISSPATSLDRLEICYKPHGSVIISPKDKKGFIQHLLTLQPNIEVRLKT</sequence>
<evidence type="ECO:0000259" key="2">
    <source>
        <dbReference type="Pfam" id="PF06713"/>
    </source>
</evidence>
<dbReference type="GO" id="GO:0030153">
    <property type="term" value="P:bacteriocin immunity"/>
    <property type="evidence" value="ECO:0007669"/>
    <property type="project" value="InterPro"/>
</dbReference>
<keyword evidence="1" id="KW-1133">Transmembrane helix</keyword>
<feature type="transmembrane region" description="Helical" evidence="1">
    <location>
        <begin position="12"/>
        <end position="29"/>
    </location>
</feature>
<reference key="2">
    <citation type="submission" date="2011-04" db="EMBL/GenBank/DDBJ databases">
        <title>Complete sequence of chromosome of Haliscomenobacter hydrossis DSM 1100.</title>
        <authorList>
            <consortium name="US DOE Joint Genome Institute (JGI-PGF)"/>
            <person name="Lucas S."/>
            <person name="Han J."/>
            <person name="Lapidus A."/>
            <person name="Bruce D."/>
            <person name="Goodwin L."/>
            <person name="Pitluck S."/>
            <person name="Peters L."/>
            <person name="Kyrpides N."/>
            <person name="Mavromatis K."/>
            <person name="Ivanova N."/>
            <person name="Ovchinnikova G."/>
            <person name="Pagani I."/>
            <person name="Daligault H."/>
            <person name="Detter J.C."/>
            <person name="Han C."/>
            <person name="Land M."/>
            <person name="Hauser L."/>
            <person name="Markowitz V."/>
            <person name="Cheng J.-F."/>
            <person name="Hugenholtz P."/>
            <person name="Woyke T."/>
            <person name="Wu D."/>
            <person name="Verbarg S."/>
            <person name="Frueling A."/>
            <person name="Brambilla E."/>
            <person name="Klenk H.-P."/>
            <person name="Eisen J.A."/>
        </authorList>
    </citation>
    <scope>NUCLEOTIDE SEQUENCE</scope>
    <source>
        <strain>DSM 1100</strain>
    </source>
</reference>
<organism evidence="3 4">
    <name type="scientific">Haliscomenobacter hydrossis (strain ATCC 27775 / DSM 1100 / LMG 10767 / O)</name>
    <dbReference type="NCBI Taxonomy" id="760192"/>
    <lineage>
        <taxon>Bacteria</taxon>
        <taxon>Pseudomonadati</taxon>
        <taxon>Bacteroidota</taxon>
        <taxon>Saprospiria</taxon>
        <taxon>Saprospirales</taxon>
        <taxon>Haliscomenobacteraceae</taxon>
        <taxon>Haliscomenobacter</taxon>
    </lineage>
</organism>
<protein>
    <recommendedName>
        <fullName evidence="2">Uncharacterized protein YyaB-like PH domain-containing protein</fullName>
    </recommendedName>
</protein>
<gene>
    <name evidence="3" type="ordered locus">Halhy_1554</name>
</gene>
<dbReference type="eggNOG" id="ENOG5033ADT">
    <property type="taxonomic scope" value="Bacteria"/>
</dbReference>
<evidence type="ECO:0000313" key="3">
    <source>
        <dbReference type="EMBL" id="AEE49446.1"/>
    </source>
</evidence>
<proteinExistence type="predicted"/>
<reference evidence="3 4" key="1">
    <citation type="journal article" date="2011" name="Stand. Genomic Sci.">
        <title>Complete genome sequence of Haliscomenobacter hydrossis type strain (O).</title>
        <authorList>
            <consortium name="US DOE Joint Genome Institute (JGI-PGF)"/>
            <person name="Daligault H."/>
            <person name="Lapidus A."/>
            <person name="Zeytun A."/>
            <person name="Nolan M."/>
            <person name="Lucas S."/>
            <person name="Del Rio T.G."/>
            <person name="Tice H."/>
            <person name="Cheng J.F."/>
            <person name="Tapia R."/>
            <person name="Han C."/>
            <person name="Goodwin L."/>
            <person name="Pitluck S."/>
            <person name="Liolios K."/>
            <person name="Pagani I."/>
            <person name="Ivanova N."/>
            <person name="Huntemann M."/>
            <person name="Mavromatis K."/>
            <person name="Mikhailova N."/>
            <person name="Pati A."/>
            <person name="Chen A."/>
            <person name="Palaniappan K."/>
            <person name="Land M."/>
            <person name="Hauser L."/>
            <person name="Brambilla E.M."/>
            <person name="Rohde M."/>
            <person name="Verbarg S."/>
            <person name="Goker M."/>
            <person name="Bristow J."/>
            <person name="Eisen J.A."/>
            <person name="Markowitz V."/>
            <person name="Hugenholtz P."/>
            <person name="Kyrpides N.C."/>
            <person name="Klenk H.P."/>
            <person name="Woyke T."/>
        </authorList>
    </citation>
    <scope>NUCLEOTIDE SEQUENCE [LARGE SCALE GENOMIC DNA]</scope>
    <source>
        <strain evidence="4">ATCC 27775 / DSM 1100 / LMG 10767 / O</strain>
    </source>
</reference>
<dbReference type="HOGENOM" id="CLU_129146_1_1_10"/>
<dbReference type="RefSeq" id="WP_013764000.1">
    <property type="nucleotide sequence ID" value="NC_015510.1"/>
</dbReference>
<name>F4KZH6_HALH1</name>
<keyword evidence="1" id="KW-0472">Membrane</keyword>
<keyword evidence="1" id="KW-0812">Transmembrane</keyword>
<dbReference type="STRING" id="760192.Halhy_1554"/>
<dbReference type="KEGG" id="hhy:Halhy_1554"/>
<feature type="domain" description="Uncharacterized protein YyaB-like PH" evidence="2">
    <location>
        <begin position="53"/>
        <end position="124"/>
    </location>
</feature>
<dbReference type="Pfam" id="PF06713">
    <property type="entry name" value="bPH_4"/>
    <property type="match status" value="1"/>
</dbReference>
<evidence type="ECO:0000256" key="1">
    <source>
        <dbReference type="SAM" id="Phobius"/>
    </source>
</evidence>
<keyword evidence="4" id="KW-1185">Reference proteome</keyword>
<dbReference type="EMBL" id="CP002691">
    <property type="protein sequence ID" value="AEE49446.1"/>
    <property type="molecule type" value="Genomic_DNA"/>
</dbReference>
<dbReference type="OrthoDB" id="1261156at2"/>
<evidence type="ECO:0000313" key="4">
    <source>
        <dbReference type="Proteomes" id="UP000008461"/>
    </source>
</evidence>